<dbReference type="GO" id="GO:0005518">
    <property type="term" value="F:collagen binding"/>
    <property type="evidence" value="ECO:0007669"/>
    <property type="project" value="InterPro"/>
</dbReference>
<dbReference type="Proteomes" id="UP000763505">
    <property type="component" value="Unassembled WGS sequence"/>
</dbReference>
<evidence type="ECO:0000256" key="4">
    <source>
        <dbReference type="ARBA" id="ARBA00022729"/>
    </source>
</evidence>
<dbReference type="SUPFAM" id="SSF49478">
    <property type="entry name" value="Cna protein B-type domain"/>
    <property type="match status" value="21"/>
</dbReference>
<keyword evidence="7" id="KW-1133">Transmembrane helix</keyword>
<protein>
    <submittedName>
        <fullName evidence="9">Cna B-type domain-containing protein</fullName>
    </submittedName>
</protein>
<gene>
    <name evidence="9" type="ORF">K8V35_01010</name>
</gene>
<evidence type="ECO:0000256" key="3">
    <source>
        <dbReference type="ARBA" id="ARBA00022525"/>
    </source>
</evidence>
<dbReference type="PROSITE" id="PS50847">
    <property type="entry name" value="GRAM_POS_ANCHORING"/>
    <property type="match status" value="1"/>
</dbReference>
<keyword evidence="2" id="KW-0134">Cell wall</keyword>
<evidence type="ECO:0000313" key="10">
    <source>
        <dbReference type="Proteomes" id="UP000763505"/>
    </source>
</evidence>
<reference evidence="9" key="2">
    <citation type="submission" date="2021-09" db="EMBL/GenBank/DDBJ databases">
        <authorList>
            <person name="Gilroy R."/>
        </authorList>
    </citation>
    <scope>NUCLEOTIDE SEQUENCE</scope>
    <source>
        <strain evidence="9">6019</strain>
    </source>
</reference>
<evidence type="ECO:0000256" key="2">
    <source>
        <dbReference type="ARBA" id="ARBA00022512"/>
    </source>
</evidence>
<feature type="compositionally biased region" description="Polar residues" evidence="6">
    <location>
        <begin position="2757"/>
        <end position="2778"/>
    </location>
</feature>
<dbReference type="InterPro" id="IPR008966">
    <property type="entry name" value="Adhesion_dom_sf"/>
</dbReference>
<feature type="region of interest" description="Disordered" evidence="6">
    <location>
        <begin position="2757"/>
        <end position="2780"/>
    </location>
</feature>
<proteinExistence type="predicted"/>
<keyword evidence="7" id="KW-0472">Membrane</keyword>
<feature type="transmembrane region" description="Helical" evidence="7">
    <location>
        <begin position="3491"/>
        <end position="3514"/>
    </location>
</feature>
<keyword evidence="4" id="KW-0732">Signal</keyword>
<dbReference type="Pfam" id="PF17802">
    <property type="entry name" value="SpaA"/>
    <property type="match status" value="1"/>
</dbReference>
<dbReference type="InterPro" id="IPR011252">
    <property type="entry name" value="Fibrogen-bd_dom1"/>
</dbReference>
<name>A0A921DVH5_9STAP</name>
<dbReference type="Gene3D" id="2.60.40.740">
    <property type="match status" value="6"/>
</dbReference>
<dbReference type="GO" id="GO:0007155">
    <property type="term" value="P:cell adhesion"/>
    <property type="evidence" value="ECO:0007669"/>
    <property type="project" value="InterPro"/>
</dbReference>
<evidence type="ECO:0000313" key="9">
    <source>
        <dbReference type="EMBL" id="HJE18919.1"/>
    </source>
</evidence>
<dbReference type="Gene3D" id="2.60.40.1140">
    <property type="entry name" value="Collagen-binding surface protein Cna, B-type domain"/>
    <property type="match status" value="21"/>
</dbReference>
<dbReference type="InterPro" id="IPR008456">
    <property type="entry name" value="Collagen-bd_dom"/>
</dbReference>
<dbReference type="EMBL" id="DYYI01000009">
    <property type="protein sequence ID" value="HJE18919.1"/>
    <property type="molecule type" value="Genomic_DNA"/>
</dbReference>
<dbReference type="Pfam" id="PF05738">
    <property type="entry name" value="Cna_B"/>
    <property type="match status" value="21"/>
</dbReference>
<evidence type="ECO:0000256" key="5">
    <source>
        <dbReference type="ARBA" id="ARBA00023088"/>
    </source>
</evidence>
<dbReference type="SUPFAM" id="SSF49401">
    <property type="entry name" value="Bacterial adhesins"/>
    <property type="match status" value="7"/>
</dbReference>
<comment type="subcellular location">
    <subcellularLocation>
        <location evidence="1">Secreted</location>
        <location evidence="1">Cell wall</location>
        <topology evidence="1">Peptidoglycan-anchor</topology>
    </subcellularLocation>
</comment>
<sequence length="3521" mass="388613">MRKFMILTVVVIMLFDILIQPFHTISTVLAEDIDDELIVETEHVETEDVDQEVLNNEPALEENNSDREEAQQEVESGTEVEETVTTEQEEVVEEETVTEEDTVIEEESVVEEEPEVDVEKHGFKLELKQALDMDNQLITVDNKIDAKDVFVLELIGTLDLDHNYTSDDIAKFELPTSVIVNEANRDSASVGNTNVGVYSIDANGLIEVDFADAVESVQSGEMTFEVQVTLNESLLAEDATEAVINPIGTENSIVVPLEVEEPGFSLFAEIERNIFTFSSLTLNGEPVEEGSVIDLQQGTKAQLEFTWDTVGIEGLQAGDTATMQLPDVFADLNSPGEIPLMVSGMQAGTYRILDGELVITFNELVEQGEITEGFVGFDVEFDLEKFAENIDQLINFNDDVGTELNVTAKPFELAEGSDKTGEPDRYHNANEIDWQIDVFNNNEEATSNASLSDVIPAGLGAAENFVIRELTQDLYGNVIEGDITTDYNLVETDDGFTIDFNNIDPYKGYRVEYTTPIEDNSIETFTNDATFNIDGESLPAEATVSGLTRSNPIEKSGQYNEATGQIDWTIVANESGVAMEDLVINDLEAQTAPLSVDWVTLVVERFVDESSVGTVDVEADQFPISLGPVGSNEHFVVTFSTDIDFSVINDGDYQLQNSIDNEAILLDGDEEQGRDEATVEFNRLPLISKEGNATVNYEEKSITWTVELNEAQHNLGNVVVTDELPDGLTLELDDITIRDSSGVVVDNIPTTISANGLVTFDFGNIDDSYTIEYTTEITDFNVNKFTNKIGLIGEGIGEENHETEVEVNPPANSFVKNFEGIDYNARTMDWSLEVNPIREGIENLQIEDTFTNSGMILLPETVVLTHGGNPLALGSDYTLEPRTEDGETGYQKGFIINLIGDYSPLDGGILRVNYETSYDPQLEVDGNTLDPHTNVEGQTQNYINHAHFTGTTVNGNDVDAEDDASTTVRDDSWNSGSKHGQLVNGDDLDNLTPGWESGSERKIAWQLYMNYLEQNLGSGVVITDTLDYFGTIEDVRVSVYDIASNGDTTITGPVLDPSTYTLSITDNSFTLTFNEVVDQRYVVELLTTVPDLSQNVYVNNASVNVDGVEYPYTSSVGYDEFDDFLTKVSPNHEGSAYIGDEVEWDVTVNESLSVIHNAVITDTISAGMEYLVGSFALTTADGTVLSEDPDYSFTSTKTEDGRTILRVALTESLDQEVHLNYTTVVTAEDGDTVNNTISLSGENVETITVETEELTANQFSWASGTFNPARGALQIIKVDSETGEQISSNPAAFDLYYDLNGERVLFTDGVVTNNDGVVTIGNLPLRTYYIEEVESPAGYVIDEADKVIEITEPYGTGQVVFDLVFENTKIKTDVSVTKVWDDADNQDGVRSTFVEVQLTANGENVESSVTLDESNDWSYTWEELDEYTSNGSLIDYSVVEVEVPEGYESQVVTDEDNNITVTNSYEPEVVEYGVGKVWDDADNQDGVRPNNVTVNLLKNGSVILESVVLNEANSWFHVFQDLPKYEDGVEVAYSVTENTVADYSTTIEPLPIADENIFFDLVTNTHTPGQTSATVTKAWDDGNNQDGNRPGSVLVQLFANGVEYGDPVEVTSANNWTYTWTELDLNEAGVAIDYTVEEVEVPADYEISVNNDNHGNLMITNSYTPEVTEISVEKVWTDANDQDGVRPANITLNLLADGEVVRTTVVNEETDWDHTFTGLPVYKDGVEINYTVTENTVPGYTTNVSLQPDSPEDFVVENTRTPDETSVTVTKAWDDANNQDGNRPDSIQVQLYSVDGEDLTPVDSPVEVLSVDNWTYTWTGLPENADGEPIVYTVEEVDASDDYTVSINDANQGNIIITNSYTPELTEVPVVKVWDDADNQDAERPNNITLNLLNDRGEIVRTAVVTDQDSNEWNYTFTDLPKFENGSEIQYTVTENFVSDYSTTVEEDPEVEEGYIVTNSLTPDVTSVTVTKGWNDANNQDNIRPDSIEVQLTADGESIEDVVVLNADNNWTYTWSGLDLNADGVAIDYSVEEVDVPEGYTSSINDSNHGNIIITNSYDPELIEIPVLKLWDDADNQDGVRPSYVSVNLLADGMKVGEAFVTESNDWEHVFTNLPRFKAGEQGVEIVYILNENSVDGYSLTGNEVNPDTGAVELTNTHTPDETSVTVTKAWDDANNQDGNRPDSIQVQLYSVDGEEVTPVGDVVEVPATDDWTYTWTGLPENADGEAIVYTVEEVNLSEDYTVSINDADQGNIIITNSYTPELIEVPVVKVWEDEDDQDAVRPSNITLNLLNDRGQIVDQVVVEDQDSNEWNYTFTDLPKFENGTEIQYRVTESFVSDYSTEIETDPTVENGYVVTNTYTPEETSVTVTKGWNDANNQDGNRPDSILVQLYSVDGEELTPVGEPAEVLATNDWRYTWTGLDLNADGEQIVYTVEEVDASEDYRVSINDVDQGNIIITNNYTPETTEVPVVKVWDDEDDQDAERPANITLNLLNDRGEIVRQAVVEDQDSNEWNYTFTNLPKFEDGSEIQYRVTENFVSDYSTVVEADVEVENGYVVTNTLTPDVTSVTVTKGWNDANNQDGNRPASIEVQLTADGEDFGEPVELTAADDWTYTWSGLDLNEDGEAIDYSVTELNVPEEYTVSINDRDHGNIIITNSYTPELIEIPVQKVWDDADNQDGVRPDLVIVNLLANGKKVREAFITESSDWQHVFSDLPRFQVGHQGEEIVYTLNENSVEGYSLTGIELNEDTGVREITNSRTPDETSVTVTKSWDDANNQDGNRPGSILVQLNSVDGEEVTPVGDAVEVFATDDWTYTWTGLPENSEGEAIVYTVEEVNVSEEYDVSVDDANHGNIIITNSYTPETIEVEVSKVWDDAEDQDRVRPNNVTVNLLNGSAIEESIVLSGANDWSYTFTDLPKFADGVEIPYSVTENTVAGYSSSIETTTTDAGLAGVVTNTYTPEETTATVTKVWNDGNNQDGNRPDSVVVQLFANGEAFGEVVEVTVEDNWTYTWTGLDLNEAGEAIVYTVEEVEAPADYEVSVNNEDHGNLMITNSYTPETTEVLVSKDWDDADNQDGVRPDSVTVNLLNGNSIEESVELNAENEWEHTFTDLPVYDNGNEINYTITENSVEDYSTSIGSTETDEGISYTVTNTHTPGETSATVTKVWNDRNNQDGNRPDSVVVQLLADGEAFGEAVEVTAEDNWTYTWTGLDLNEAGEAIVYTVEEVEVPVDYEVSVNNDDHGNLMITNSYAPETTEVLVSKIWDDADNQDGVRPDAVTVNLLNGYVIEESVVLSEENDWQYTFTDLPVYDNGNEVNYTVTENSVEDYSTSIEATETDEGVSYTVTNTHTPGETTATVTKVWDDGNNEDGNRPDSVIVQLLANGEAYGEPVEVTTDDDWTFTWTGLDLNSAGEAISYTVEELEVPAEYQVSVNNEDHGNLMITNSYTPEGPGEPEEPGEPGEPEEPEEPEEPSEPGEPEDPEEPSEPELPETGIALGTSVATTSLVLFALGGLVLFFTRRRFQQ</sequence>
<dbReference type="Gene3D" id="2.60.40.10">
    <property type="entry name" value="Immunoglobulins"/>
    <property type="match status" value="1"/>
</dbReference>
<dbReference type="InterPro" id="IPR013783">
    <property type="entry name" value="Ig-like_fold"/>
</dbReference>
<evidence type="ECO:0000259" key="8">
    <source>
        <dbReference type="PROSITE" id="PS50847"/>
    </source>
</evidence>
<evidence type="ECO:0000256" key="7">
    <source>
        <dbReference type="SAM" id="Phobius"/>
    </source>
</evidence>
<dbReference type="CDD" id="cd00222">
    <property type="entry name" value="CollagenBindB"/>
    <property type="match status" value="21"/>
</dbReference>
<comment type="caution">
    <text evidence="9">The sequence shown here is derived from an EMBL/GenBank/DDBJ whole genome shotgun (WGS) entry which is preliminary data.</text>
</comment>
<accession>A0A921DVH5</accession>
<dbReference type="Pfam" id="PF05737">
    <property type="entry name" value="Collagen_bind"/>
    <property type="match status" value="3"/>
</dbReference>
<dbReference type="Gene3D" id="2.60.40.1280">
    <property type="match status" value="1"/>
</dbReference>
<feature type="domain" description="Gram-positive cocci surface proteins LPxTG" evidence="8">
    <location>
        <begin position="3486"/>
        <end position="3521"/>
    </location>
</feature>
<feature type="compositionally biased region" description="Acidic residues" evidence="6">
    <location>
        <begin position="3449"/>
        <end position="3486"/>
    </location>
</feature>
<dbReference type="InterPro" id="IPR019931">
    <property type="entry name" value="LPXTG_anchor"/>
</dbReference>
<feature type="region of interest" description="Disordered" evidence="6">
    <location>
        <begin position="45"/>
        <end position="117"/>
    </location>
</feature>
<dbReference type="InterPro" id="IPR041033">
    <property type="entry name" value="SpaA_PFL_dom_1"/>
</dbReference>
<keyword evidence="3" id="KW-0964">Secreted</keyword>
<feature type="region of interest" description="Disordered" evidence="6">
    <location>
        <begin position="3430"/>
        <end position="3492"/>
    </location>
</feature>
<evidence type="ECO:0000256" key="6">
    <source>
        <dbReference type="SAM" id="MobiDB-lite"/>
    </source>
</evidence>
<feature type="region of interest" description="Disordered" evidence="6">
    <location>
        <begin position="955"/>
        <end position="985"/>
    </location>
</feature>
<keyword evidence="7" id="KW-0812">Transmembrane</keyword>
<evidence type="ECO:0000256" key="1">
    <source>
        <dbReference type="ARBA" id="ARBA00004168"/>
    </source>
</evidence>
<feature type="compositionally biased region" description="Acidic residues" evidence="6">
    <location>
        <begin position="76"/>
        <end position="116"/>
    </location>
</feature>
<organism evidence="9 10">
    <name type="scientific">Aliicoccus persicus</name>
    <dbReference type="NCBI Taxonomy" id="930138"/>
    <lineage>
        <taxon>Bacteria</taxon>
        <taxon>Bacillati</taxon>
        <taxon>Bacillota</taxon>
        <taxon>Bacilli</taxon>
        <taxon>Bacillales</taxon>
        <taxon>Staphylococcaceae</taxon>
        <taxon>Aliicoccus</taxon>
    </lineage>
</organism>
<reference evidence="9" key="1">
    <citation type="journal article" date="2021" name="PeerJ">
        <title>Extensive microbial diversity within the chicken gut microbiome revealed by metagenomics and culture.</title>
        <authorList>
            <person name="Gilroy R."/>
            <person name="Ravi A."/>
            <person name="Getino M."/>
            <person name="Pursley I."/>
            <person name="Horton D.L."/>
            <person name="Alikhan N.F."/>
            <person name="Baker D."/>
            <person name="Gharbi K."/>
            <person name="Hall N."/>
            <person name="Watson M."/>
            <person name="Adriaenssens E.M."/>
            <person name="Foster-Nyarko E."/>
            <person name="Jarju S."/>
            <person name="Secka A."/>
            <person name="Antonio M."/>
            <person name="Oren A."/>
            <person name="Chaudhuri R.R."/>
            <person name="La Ragione R."/>
            <person name="Hildebrand F."/>
            <person name="Pallen M.J."/>
        </authorList>
    </citation>
    <scope>NUCLEOTIDE SEQUENCE</scope>
    <source>
        <strain evidence="9">6019</strain>
    </source>
</reference>
<dbReference type="InterPro" id="IPR008454">
    <property type="entry name" value="Collagen-bd_Cna-like_B-typ_dom"/>
</dbReference>
<keyword evidence="5" id="KW-0572">Peptidoglycan-anchor</keyword>